<feature type="domain" description="PA" evidence="12">
    <location>
        <begin position="94"/>
        <end position="174"/>
    </location>
</feature>
<evidence type="ECO:0000256" key="2">
    <source>
        <dbReference type="ARBA" id="ARBA00022536"/>
    </source>
</evidence>
<dbReference type="EMBL" id="CAICTM010000397">
    <property type="protein sequence ID" value="CAB9509639.1"/>
    <property type="molecule type" value="Genomic_DNA"/>
</dbReference>
<evidence type="ECO:0000256" key="3">
    <source>
        <dbReference type="ARBA" id="ARBA00022692"/>
    </source>
</evidence>
<protein>
    <submittedName>
        <fullName evidence="14">Vacuolar-sorting receptor 1</fullName>
    </submittedName>
</protein>
<dbReference type="Gene3D" id="3.50.30.30">
    <property type="match status" value="1"/>
</dbReference>
<evidence type="ECO:0000259" key="12">
    <source>
        <dbReference type="Pfam" id="PF02225"/>
    </source>
</evidence>
<keyword evidence="6" id="KW-0106">Calcium</keyword>
<evidence type="ECO:0000256" key="7">
    <source>
        <dbReference type="ARBA" id="ARBA00022989"/>
    </source>
</evidence>
<organism evidence="14 15">
    <name type="scientific">Seminavis robusta</name>
    <dbReference type="NCBI Taxonomy" id="568900"/>
    <lineage>
        <taxon>Eukaryota</taxon>
        <taxon>Sar</taxon>
        <taxon>Stramenopiles</taxon>
        <taxon>Ochrophyta</taxon>
        <taxon>Bacillariophyta</taxon>
        <taxon>Bacillariophyceae</taxon>
        <taxon>Bacillariophycidae</taxon>
        <taxon>Naviculales</taxon>
        <taxon>Naviculaceae</taxon>
        <taxon>Seminavis</taxon>
    </lineage>
</organism>
<evidence type="ECO:0000259" key="13">
    <source>
        <dbReference type="Pfam" id="PF25011"/>
    </source>
</evidence>
<evidence type="ECO:0000256" key="6">
    <source>
        <dbReference type="ARBA" id="ARBA00022837"/>
    </source>
</evidence>
<dbReference type="Pfam" id="PF02225">
    <property type="entry name" value="PA"/>
    <property type="match status" value="1"/>
</dbReference>
<keyword evidence="15" id="KW-1185">Reference proteome</keyword>
<accession>A0A9N8DYU8</accession>
<keyword evidence="7" id="KW-1133">Transmembrane helix</keyword>
<gene>
    <name evidence="14" type="ORF">SEMRO_398_G134700.1</name>
</gene>
<dbReference type="PANTHER" id="PTHR22702:SF1">
    <property type="entry name" value="PROTEASE-ASSOCIATED DOMAIN-CONTAINING PROTEIN 1"/>
    <property type="match status" value="1"/>
</dbReference>
<keyword evidence="3" id="KW-0812">Transmembrane</keyword>
<dbReference type="SUPFAM" id="SSF52025">
    <property type="entry name" value="PA domain"/>
    <property type="match status" value="1"/>
</dbReference>
<evidence type="ECO:0000256" key="11">
    <source>
        <dbReference type="SAM" id="MobiDB-lite"/>
    </source>
</evidence>
<proteinExistence type="predicted"/>
<keyword evidence="4" id="KW-0732">Signal</keyword>
<dbReference type="InterPro" id="IPR056858">
    <property type="entry name" value="VSR_TRX"/>
</dbReference>
<keyword evidence="14" id="KW-0675">Receptor</keyword>
<comment type="subcellular location">
    <subcellularLocation>
        <location evidence="10">Endomembrane system</location>
        <topology evidence="10">Single-pass membrane protein</topology>
    </subcellularLocation>
    <subcellularLocation>
        <location evidence="1">Membrane</location>
        <topology evidence="1">Single-pass type I membrane protein</topology>
    </subcellularLocation>
</comment>
<evidence type="ECO:0000256" key="9">
    <source>
        <dbReference type="ARBA" id="ARBA00023180"/>
    </source>
</evidence>
<dbReference type="AlphaFoldDB" id="A0A9N8DYU8"/>
<dbReference type="GO" id="GO:0012505">
    <property type="term" value="C:endomembrane system"/>
    <property type="evidence" value="ECO:0007669"/>
    <property type="project" value="UniProtKB-SubCell"/>
</dbReference>
<dbReference type="InterPro" id="IPR003137">
    <property type="entry name" value="PA_domain"/>
</dbReference>
<dbReference type="OrthoDB" id="10045365at2759"/>
<dbReference type="Proteomes" id="UP001153069">
    <property type="component" value="Unassembled WGS sequence"/>
</dbReference>
<evidence type="ECO:0000256" key="10">
    <source>
        <dbReference type="ARBA" id="ARBA00037847"/>
    </source>
</evidence>
<comment type="caution">
    <text evidence="14">The sequence shown here is derived from an EMBL/GenBank/DDBJ whole genome shotgun (WGS) entry which is preliminary data.</text>
</comment>
<evidence type="ECO:0000256" key="1">
    <source>
        <dbReference type="ARBA" id="ARBA00004479"/>
    </source>
</evidence>
<name>A0A9N8DYU8_9STRA</name>
<keyword evidence="2" id="KW-0245">EGF-like domain</keyword>
<reference evidence="14" key="1">
    <citation type="submission" date="2020-06" db="EMBL/GenBank/DDBJ databases">
        <authorList>
            <consortium name="Plant Systems Biology data submission"/>
        </authorList>
    </citation>
    <scope>NUCLEOTIDE SEQUENCE</scope>
    <source>
        <strain evidence="14">D6</strain>
    </source>
</reference>
<evidence type="ECO:0000313" key="14">
    <source>
        <dbReference type="EMBL" id="CAB9509639.1"/>
    </source>
</evidence>
<dbReference type="PANTHER" id="PTHR22702">
    <property type="entry name" value="PROTEASE-ASSOCIATED DOMAIN-CONTAINING PROTEIN"/>
    <property type="match status" value="1"/>
</dbReference>
<keyword evidence="8" id="KW-0472">Membrane</keyword>
<keyword evidence="9" id="KW-0325">Glycoprotein</keyword>
<dbReference type="InterPro" id="IPR046450">
    <property type="entry name" value="PA_dom_sf"/>
</dbReference>
<dbReference type="Pfam" id="PF25011">
    <property type="entry name" value="VSR_TRX"/>
    <property type="match status" value="1"/>
</dbReference>
<feature type="region of interest" description="Disordered" evidence="11">
    <location>
        <begin position="485"/>
        <end position="514"/>
    </location>
</feature>
<evidence type="ECO:0000313" key="15">
    <source>
        <dbReference type="Proteomes" id="UP001153069"/>
    </source>
</evidence>
<keyword evidence="5" id="KW-0677">Repeat</keyword>
<evidence type="ECO:0000256" key="4">
    <source>
        <dbReference type="ARBA" id="ARBA00022729"/>
    </source>
</evidence>
<dbReference type="GO" id="GO:0016020">
    <property type="term" value="C:membrane"/>
    <property type="evidence" value="ECO:0007669"/>
    <property type="project" value="UniProtKB-SubCell"/>
</dbReference>
<evidence type="ECO:0000256" key="5">
    <source>
        <dbReference type="ARBA" id="ARBA00022737"/>
    </source>
</evidence>
<evidence type="ECO:0000256" key="8">
    <source>
        <dbReference type="ARBA" id="ARBA00023136"/>
    </source>
</evidence>
<sequence>MEVVSGGISSTSQFQGQEALGSQLFVHTPPILSRQEGYDHRLALFGVPPTNGSITENLIYADSTLCDPNVDTTIGYPVRESDDGGLMAPWPTPFILLVDRGECTFVTKVRHAQRVGASAVVIADNRCLCSDAQCIPDVAGQVCEIREPILADDGSGSDIIIPSVLIFKPDGDALKAKLRNNVPVLLELRFAAPNTLVDGVSYELWYTPGSPNPLLQEFRDIAVVLGRNNNNVTFTPFHYIYDGILAGCYSNDPSAEGLCYNLCTNAGRYCATDPDNELDVGVSGGDVVQESLRRMCIWELYGKDDGIGEPWWDYVQYFESYCGLDRFKDDDCLSDAYKQSGVDPARIQQCMKVDSGGLEGDTTNSLMEQSLEAQRRRGLQEVQAAFVNGALVPGALSAEGLLWAVCAGFAAPPLVCNSCLYNMESDCFEEDVVSCAAAGGNCPGIISDESGVQGNNNSAAAWNSSSSFLNGTKVDNATVVEGKTAAEIPESEAKNDATAVTPKKEAKQSSGGSVRTGWAHSLGFLGFVALLLWPLTI</sequence>
<feature type="domain" description="Vacuolar sorting receptor thioredoxin-like" evidence="13">
    <location>
        <begin position="213"/>
        <end position="406"/>
    </location>
</feature>